<name>A0AAW9SNJ7_9RHOB</name>
<organism evidence="2 3">
    <name type="scientific">Ponticoccus litoralis</name>
    <dbReference type="NCBI Taxonomy" id="422297"/>
    <lineage>
        <taxon>Bacteria</taxon>
        <taxon>Pseudomonadati</taxon>
        <taxon>Pseudomonadota</taxon>
        <taxon>Alphaproteobacteria</taxon>
        <taxon>Rhodobacterales</taxon>
        <taxon>Roseobacteraceae</taxon>
        <taxon>Ponticoccus</taxon>
    </lineage>
</organism>
<dbReference type="InterPro" id="IPR006342">
    <property type="entry name" value="FkbM_mtfrase"/>
</dbReference>
<dbReference type="AlphaFoldDB" id="A0AAW9SNJ7"/>
<keyword evidence="2" id="KW-0808">Transferase</keyword>
<dbReference type="EMBL" id="JBDNCH010000002">
    <property type="protein sequence ID" value="MEN9060048.1"/>
    <property type="molecule type" value="Genomic_DNA"/>
</dbReference>
<dbReference type="Gene3D" id="3.40.50.150">
    <property type="entry name" value="Vaccinia Virus protein VP39"/>
    <property type="match status" value="1"/>
</dbReference>
<evidence type="ECO:0000259" key="1">
    <source>
        <dbReference type="Pfam" id="PF05050"/>
    </source>
</evidence>
<feature type="domain" description="Methyltransferase FkbM" evidence="1">
    <location>
        <begin position="31"/>
        <end position="85"/>
    </location>
</feature>
<keyword evidence="3" id="KW-1185">Reference proteome</keyword>
<dbReference type="GO" id="GO:0008168">
    <property type="term" value="F:methyltransferase activity"/>
    <property type="evidence" value="ECO:0007669"/>
    <property type="project" value="UniProtKB-KW"/>
</dbReference>
<keyword evidence="2" id="KW-0489">Methyltransferase</keyword>
<dbReference type="GO" id="GO:0032259">
    <property type="term" value="P:methylation"/>
    <property type="evidence" value="ECO:0007669"/>
    <property type="project" value="UniProtKB-KW"/>
</dbReference>
<protein>
    <submittedName>
        <fullName evidence="2">FkbM family methyltransferase</fullName>
    </submittedName>
</protein>
<dbReference type="InterPro" id="IPR029063">
    <property type="entry name" value="SAM-dependent_MTases_sf"/>
</dbReference>
<comment type="caution">
    <text evidence="2">The sequence shown here is derived from an EMBL/GenBank/DDBJ whole genome shotgun (WGS) entry which is preliminary data.</text>
</comment>
<accession>A0AAW9SNJ7</accession>
<evidence type="ECO:0000313" key="3">
    <source>
        <dbReference type="Proteomes" id="UP001428774"/>
    </source>
</evidence>
<sequence>MKRRDRNLGGTKMLRGKGADLQVDAGDVLFAEDRFDLIKIDVEGMEMEVLAGLEPTVARCRPLIFIKVEDANAGAFRAWAAERGYTPVCDKRHYGGNMNFLMKPGAAS</sequence>
<dbReference type="SUPFAM" id="SSF53335">
    <property type="entry name" value="S-adenosyl-L-methionine-dependent methyltransferases"/>
    <property type="match status" value="1"/>
</dbReference>
<dbReference type="RefSeq" id="WP_347165200.1">
    <property type="nucleotide sequence ID" value="NZ_JBDNCH010000002.1"/>
</dbReference>
<dbReference type="Pfam" id="PF05050">
    <property type="entry name" value="Methyltransf_21"/>
    <property type="match status" value="1"/>
</dbReference>
<gene>
    <name evidence="2" type="ORF">ABFB10_02335</name>
</gene>
<dbReference type="Proteomes" id="UP001428774">
    <property type="component" value="Unassembled WGS sequence"/>
</dbReference>
<proteinExistence type="predicted"/>
<evidence type="ECO:0000313" key="2">
    <source>
        <dbReference type="EMBL" id="MEN9060048.1"/>
    </source>
</evidence>
<reference evidence="2 3" key="1">
    <citation type="submission" date="2024-05" db="EMBL/GenBank/DDBJ databases">
        <title>Genome sequence of Ponticoccus litoralis KCCM 90028.</title>
        <authorList>
            <person name="Kim J.M."/>
            <person name="Lee J.K."/>
            <person name="Choi B.J."/>
            <person name="Bayburt H."/>
            <person name="Baek J.H."/>
            <person name="Jeon C.O."/>
        </authorList>
    </citation>
    <scope>NUCLEOTIDE SEQUENCE [LARGE SCALE GENOMIC DNA]</scope>
    <source>
        <strain evidence="2 3">KCCM 90028</strain>
    </source>
</reference>